<evidence type="ECO:0000313" key="9">
    <source>
        <dbReference type="EMBL" id="MDT0595425.1"/>
    </source>
</evidence>
<dbReference type="EMBL" id="JAVRHX010000003">
    <property type="protein sequence ID" value="MDT0595425.1"/>
    <property type="molecule type" value="Genomic_DNA"/>
</dbReference>
<dbReference type="RefSeq" id="WP_311368941.1">
    <property type="nucleotide sequence ID" value="NZ_JAVRHX010000003.1"/>
</dbReference>
<dbReference type="InterPro" id="IPR001640">
    <property type="entry name" value="Lgt"/>
</dbReference>
<keyword evidence="6 7" id="KW-0472">Membrane</keyword>
<dbReference type="NCBIfam" id="TIGR00544">
    <property type="entry name" value="lgt"/>
    <property type="match status" value="1"/>
</dbReference>
<feature type="transmembrane region" description="Helical" evidence="7">
    <location>
        <begin position="183"/>
        <end position="200"/>
    </location>
</feature>
<comment type="similarity">
    <text evidence="1 7">Belongs to the Lgt family.</text>
</comment>
<organism evidence="9 10">
    <name type="scientific">Glaciecola petra</name>
    <dbReference type="NCBI Taxonomy" id="3075602"/>
    <lineage>
        <taxon>Bacteria</taxon>
        <taxon>Pseudomonadati</taxon>
        <taxon>Pseudomonadota</taxon>
        <taxon>Gammaproteobacteria</taxon>
        <taxon>Alteromonadales</taxon>
        <taxon>Alteromonadaceae</taxon>
        <taxon>Glaciecola</taxon>
    </lineage>
</organism>
<evidence type="ECO:0000256" key="3">
    <source>
        <dbReference type="ARBA" id="ARBA00022679"/>
    </source>
</evidence>
<gene>
    <name evidence="7 9" type="primary">lgt</name>
    <name evidence="9" type="ORF">RM552_11260</name>
</gene>
<dbReference type="HAMAP" id="MF_01147">
    <property type="entry name" value="Lgt"/>
    <property type="match status" value="1"/>
</dbReference>
<evidence type="ECO:0000256" key="2">
    <source>
        <dbReference type="ARBA" id="ARBA00022475"/>
    </source>
</evidence>
<keyword evidence="3 7" id="KW-0808">Transferase</keyword>
<feature type="region of interest" description="Disordered" evidence="8">
    <location>
        <begin position="275"/>
        <end position="303"/>
    </location>
</feature>
<feature type="transmembrane region" description="Helical" evidence="7">
    <location>
        <begin position="32"/>
        <end position="53"/>
    </location>
</feature>
<protein>
    <recommendedName>
        <fullName evidence="7">Phosphatidylglycerol--prolipoprotein diacylglyceryl transferase</fullName>
        <ecNumber evidence="7">2.5.1.145</ecNumber>
    </recommendedName>
</protein>
<dbReference type="GO" id="GO:0008961">
    <property type="term" value="F:phosphatidylglycerol-prolipoprotein diacylglyceryl transferase activity"/>
    <property type="evidence" value="ECO:0007669"/>
    <property type="project" value="UniProtKB-EC"/>
</dbReference>
<dbReference type="PROSITE" id="PS01311">
    <property type="entry name" value="LGT"/>
    <property type="match status" value="1"/>
</dbReference>
<evidence type="ECO:0000256" key="7">
    <source>
        <dbReference type="HAMAP-Rule" id="MF_01147"/>
    </source>
</evidence>
<dbReference type="Proteomes" id="UP001253545">
    <property type="component" value="Unassembled WGS sequence"/>
</dbReference>
<evidence type="ECO:0000256" key="4">
    <source>
        <dbReference type="ARBA" id="ARBA00022692"/>
    </source>
</evidence>
<proteinExistence type="inferred from homology"/>
<comment type="function">
    <text evidence="7">Catalyzes the transfer of the diacylglyceryl group from phosphatidylglycerol to the sulfhydryl group of the N-terminal cysteine of a prolipoprotein, the first step in the formation of mature lipoproteins.</text>
</comment>
<name>A0ABU2ZS16_9ALTE</name>
<feature type="compositionally biased region" description="Basic residues" evidence="8">
    <location>
        <begin position="286"/>
        <end position="303"/>
    </location>
</feature>
<dbReference type="EC" id="2.5.1.145" evidence="7"/>
<dbReference type="PANTHER" id="PTHR30589:SF0">
    <property type="entry name" value="PHOSPHATIDYLGLYCEROL--PROLIPOPROTEIN DIACYLGLYCERYL TRANSFERASE"/>
    <property type="match status" value="1"/>
</dbReference>
<feature type="transmembrane region" description="Helical" evidence="7">
    <location>
        <begin position="207"/>
        <end position="225"/>
    </location>
</feature>
<sequence>MFELVGLALPEIDPVIFEIGPIFGIGPLALRWYGLMYLIGFVAAFWLASRRLSRTTWTKDELSDLLFYCFIGVIIGGRIGYVFFYSFSSFLDNPLYLFKIWEGGMSFHGGCAGVIFAAWAYSKVKGWSFLMVGDFIAPLVPIGLGAGRIGNFINGELWGRITDVPWAFVFPNAGPEARHPSQLYEFFLEGAVLFVVLWLYSARPRPVGSVGGLFLLGYGVFRFIVEFYRQPDEHLGLYDIGLSQGQLLCIPMILAGIALIIYANKKRPVSDSHFEKSVHAGSNIQKNKKTNKKSKNKHKVVKN</sequence>
<evidence type="ECO:0000256" key="5">
    <source>
        <dbReference type="ARBA" id="ARBA00022989"/>
    </source>
</evidence>
<reference evidence="9 10" key="1">
    <citation type="submission" date="2023-09" db="EMBL/GenBank/DDBJ databases">
        <authorList>
            <person name="Rey-Velasco X."/>
        </authorList>
    </citation>
    <scope>NUCLEOTIDE SEQUENCE [LARGE SCALE GENOMIC DNA]</scope>
    <source>
        <strain evidence="9 10">P117</strain>
    </source>
</reference>
<feature type="transmembrane region" description="Helical" evidence="7">
    <location>
        <begin position="129"/>
        <end position="149"/>
    </location>
</feature>
<keyword evidence="10" id="KW-1185">Reference proteome</keyword>
<evidence type="ECO:0000256" key="8">
    <source>
        <dbReference type="SAM" id="MobiDB-lite"/>
    </source>
</evidence>
<feature type="transmembrane region" description="Helical" evidence="7">
    <location>
        <begin position="105"/>
        <end position="122"/>
    </location>
</feature>
<comment type="pathway">
    <text evidence="7">Protein modification; lipoprotein biosynthesis (diacylglyceryl transfer).</text>
</comment>
<accession>A0ABU2ZS16</accession>
<evidence type="ECO:0000256" key="6">
    <source>
        <dbReference type="ARBA" id="ARBA00023136"/>
    </source>
</evidence>
<keyword evidence="4 7" id="KW-0812">Transmembrane</keyword>
<keyword evidence="5 7" id="KW-1133">Transmembrane helix</keyword>
<feature type="transmembrane region" description="Helical" evidence="7">
    <location>
        <begin position="245"/>
        <end position="263"/>
    </location>
</feature>
<dbReference type="Pfam" id="PF01790">
    <property type="entry name" value="LGT"/>
    <property type="match status" value="1"/>
</dbReference>
<keyword evidence="2 7" id="KW-1003">Cell membrane</keyword>
<evidence type="ECO:0000313" key="10">
    <source>
        <dbReference type="Proteomes" id="UP001253545"/>
    </source>
</evidence>
<comment type="catalytic activity">
    <reaction evidence="7">
        <text>L-cysteinyl-[prolipoprotein] + a 1,2-diacyl-sn-glycero-3-phospho-(1'-sn-glycerol) = an S-1,2-diacyl-sn-glyceryl-L-cysteinyl-[prolipoprotein] + sn-glycerol 1-phosphate + H(+)</text>
        <dbReference type="Rhea" id="RHEA:56712"/>
        <dbReference type="Rhea" id="RHEA-COMP:14679"/>
        <dbReference type="Rhea" id="RHEA-COMP:14680"/>
        <dbReference type="ChEBI" id="CHEBI:15378"/>
        <dbReference type="ChEBI" id="CHEBI:29950"/>
        <dbReference type="ChEBI" id="CHEBI:57685"/>
        <dbReference type="ChEBI" id="CHEBI:64716"/>
        <dbReference type="ChEBI" id="CHEBI:140658"/>
        <dbReference type="EC" id="2.5.1.145"/>
    </reaction>
</comment>
<evidence type="ECO:0000256" key="1">
    <source>
        <dbReference type="ARBA" id="ARBA00007150"/>
    </source>
</evidence>
<comment type="caution">
    <text evidence="9">The sequence shown here is derived from an EMBL/GenBank/DDBJ whole genome shotgun (WGS) entry which is preliminary data.</text>
</comment>
<dbReference type="PANTHER" id="PTHR30589">
    <property type="entry name" value="PROLIPOPROTEIN DIACYLGLYCERYL TRANSFERASE"/>
    <property type="match status" value="1"/>
</dbReference>
<feature type="transmembrane region" description="Helical" evidence="7">
    <location>
        <begin position="65"/>
        <end position="85"/>
    </location>
</feature>
<feature type="binding site" evidence="7">
    <location>
        <position position="148"/>
    </location>
    <ligand>
        <name>a 1,2-diacyl-sn-glycero-3-phospho-(1'-sn-glycerol)</name>
        <dbReference type="ChEBI" id="CHEBI:64716"/>
    </ligand>
</feature>
<comment type="subcellular location">
    <subcellularLocation>
        <location evidence="7">Cell membrane</location>
        <topology evidence="7">Multi-pass membrane protein</topology>
    </subcellularLocation>
</comment>